<keyword evidence="4" id="KW-0804">Transcription</keyword>
<keyword evidence="3" id="KW-0010">Activator</keyword>
<dbReference type="PANTHER" id="PTHR46796">
    <property type="entry name" value="HTH-TYPE TRANSCRIPTIONAL ACTIVATOR RHAS-RELATED"/>
    <property type="match status" value="1"/>
</dbReference>
<dbReference type="Proteomes" id="UP001056201">
    <property type="component" value="Chromosome 1"/>
</dbReference>
<dbReference type="SUPFAM" id="SSF46689">
    <property type="entry name" value="Homeodomain-like"/>
    <property type="match status" value="2"/>
</dbReference>
<sequence length="283" mass="30157">MPAPGAHRSTVAATALPGVFVTTTDSARSFPRHWHGGYGLGLVDRGAQKSASGRGMVEAFAGQCITHNPGEVHDGTPIGDAGRRWRMFHIEPAALARLLGLTQAASLEWHAPVIDAAALRVTLDQAFAAAEAASGAAPHAGAAAPALLEEGLVLAFGRSFERTPAPRPARADEGHLTRVVERLADDLAQAPTLDELAALAGTTRYTLVRQFGRRHGLPPMAWGQQWRLQRARDRMAAGWSLADTAMACGFSDQSHLTRVFTRQFGYTPGAWRRAVGRSHPGAQ</sequence>
<evidence type="ECO:0000256" key="4">
    <source>
        <dbReference type="ARBA" id="ARBA00023163"/>
    </source>
</evidence>
<dbReference type="InterPro" id="IPR018062">
    <property type="entry name" value="HTH_AraC-typ_CS"/>
</dbReference>
<dbReference type="PANTHER" id="PTHR46796:SF2">
    <property type="entry name" value="TRANSCRIPTIONAL REGULATORY PROTEIN"/>
    <property type="match status" value="1"/>
</dbReference>
<dbReference type="InterPro" id="IPR009057">
    <property type="entry name" value="Homeodomain-like_sf"/>
</dbReference>
<proteinExistence type="predicted"/>
<keyword evidence="2" id="KW-0238">DNA-binding</keyword>
<dbReference type="InterPro" id="IPR050204">
    <property type="entry name" value="AraC_XylS_family_regulators"/>
</dbReference>
<dbReference type="Pfam" id="PF02311">
    <property type="entry name" value="AraC_binding"/>
    <property type="match status" value="1"/>
</dbReference>
<dbReference type="Pfam" id="PF12833">
    <property type="entry name" value="HTH_18"/>
    <property type="match status" value="1"/>
</dbReference>
<name>A0ABY4S1W5_AQUTE</name>
<dbReference type="InterPro" id="IPR003313">
    <property type="entry name" value="AraC-bd"/>
</dbReference>
<accession>A0ABY4S1W5</accession>
<evidence type="ECO:0000259" key="5">
    <source>
        <dbReference type="PROSITE" id="PS01124"/>
    </source>
</evidence>
<evidence type="ECO:0000313" key="6">
    <source>
        <dbReference type="EMBL" id="URI05927.1"/>
    </source>
</evidence>
<dbReference type="EMBL" id="CP097635">
    <property type="protein sequence ID" value="URI05927.1"/>
    <property type="molecule type" value="Genomic_DNA"/>
</dbReference>
<keyword evidence="7" id="KW-1185">Reference proteome</keyword>
<feature type="domain" description="HTH araC/xylS-type" evidence="5">
    <location>
        <begin position="177"/>
        <end position="274"/>
    </location>
</feature>
<evidence type="ECO:0000256" key="3">
    <source>
        <dbReference type="ARBA" id="ARBA00023159"/>
    </source>
</evidence>
<dbReference type="RefSeq" id="WP_250194192.1">
    <property type="nucleotide sequence ID" value="NZ_CP097635.1"/>
</dbReference>
<evidence type="ECO:0000256" key="1">
    <source>
        <dbReference type="ARBA" id="ARBA00023015"/>
    </source>
</evidence>
<dbReference type="InterPro" id="IPR037923">
    <property type="entry name" value="HTH-like"/>
</dbReference>
<dbReference type="PROSITE" id="PS00041">
    <property type="entry name" value="HTH_ARAC_FAMILY_1"/>
    <property type="match status" value="1"/>
</dbReference>
<organism evidence="6 7">
    <name type="scientific">Aquincola tertiaricarbonis</name>
    <dbReference type="NCBI Taxonomy" id="391953"/>
    <lineage>
        <taxon>Bacteria</taxon>
        <taxon>Pseudomonadati</taxon>
        <taxon>Pseudomonadota</taxon>
        <taxon>Betaproteobacteria</taxon>
        <taxon>Burkholderiales</taxon>
        <taxon>Sphaerotilaceae</taxon>
        <taxon>Aquincola</taxon>
    </lineage>
</organism>
<dbReference type="Gene3D" id="1.10.10.60">
    <property type="entry name" value="Homeodomain-like"/>
    <property type="match status" value="1"/>
</dbReference>
<evidence type="ECO:0000256" key="2">
    <source>
        <dbReference type="ARBA" id="ARBA00023125"/>
    </source>
</evidence>
<gene>
    <name evidence="6" type="ORF">MW290_08215</name>
</gene>
<evidence type="ECO:0000313" key="7">
    <source>
        <dbReference type="Proteomes" id="UP001056201"/>
    </source>
</evidence>
<keyword evidence="1" id="KW-0805">Transcription regulation</keyword>
<dbReference type="SUPFAM" id="SSF51215">
    <property type="entry name" value="Regulatory protein AraC"/>
    <property type="match status" value="1"/>
</dbReference>
<dbReference type="SMART" id="SM00342">
    <property type="entry name" value="HTH_ARAC"/>
    <property type="match status" value="1"/>
</dbReference>
<dbReference type="InterPro" id="IPR018060">
    <property type="entry name" value="HTH_AraC"/>
</dbReference>
<reference evidence="6" key="1">
    <citation type="submission" date="2022-05" db="EMBL/GenBank/DDBJ databases">
        <title>An RpoN-dependent PEP-CTERM gene is involved in floc formation of an Aquincola tertiaricarbonis strain.</title>
        <authorList>
            <person name="Qiu D."/>
            <person name="Xia M."/>
        </authorList>
    </citation>
    <scope>NUCLEOTIDE SEQUENCE</scope>
    <source>
        <strain evidence="6">RN12</strain>
    </source>
</reference>
<dbReference type="PROSITE" id="PS01124">
    <property type="entry name" value="HTH_ARAC_FAMILY_2"/>
    <property type="match status" value="1"/>
</dbReference>
<protein>
    <submittedName>
        <fullName evidence="6">AraC family transcriptional regulator</fullName>
    </submittedName>
</protein>